<reference evidence="12 13" key="1">
    <citation type="submission" date="2011-11" db="EMBL/GenBank/DDBJ databases">
        <title>Whole genome shotgun sequence of Gordonia araii NBRC 100433.</title>
        <authorList>
            <person name="Yoshida Y."/>
            <person name="Hosoyama A."/>
            <person name="Tsuchikane K."/>
            <person name="Katsumata H."/>
            <person name="Yamazaki S."/>
            <person name="Fujita N."/>
        </authorList>
    </citation>
    <scope>NUCLEOTIDE SEQUENCE [LARGE SCALE GENOMIC DNA]</scope>
    <source>
        <strain evidence="12 13">NBRC 100433</strain>
    </source>
</reference>
<dbReference type="STRING" id="1073574.GOARA_067_00020"/>
<comment type="subcellular location">
    <subcellularLocation>
        <location evidence="1">Cell membrane</location>
        <topology evidence="1">Multi-pass membrane protein</topology>
    </subcellularLocation>
</comment>
<keyword evidence="13" id="KW-1185">Reference proteome</keyword>
<evidence type="ECO:0000256" key="2">
    <source>
        <dbReference type="ARBA" id="ARBA00022448"/>
    </source>
</evidence>
<dbReference type="EMBL" id="BAEE01000067">
    <property type="protein sequence ID" value="GAB11261.1"/>
    <property type="molecule type" value="Genomic_DNA"/>
</dbReference>
<dbReference type="GO" id="GO:0051453">
    <property type="term" value="P:regulation of intracellular pH"/>
    <property type="evidence" value="ECO:0007669"/>
    <property type="project" value="TreeGrafter"/>
</dbReference>
<feature type="transmembrane region" description="Helical" evidence="10">
    <location>
        <begin position="76"/>
        <end position="95"/>
    </location>
</feature>
<keyword evidence="2" id="KW-0813">Transport</keyword>
<dbReference type="AlphaFoldDB" id="G7H622"/>
<feature type="transmembrane region" description="Helical" evidence="10">
    <location>
        <begin position="20"/>
        <end position="39"/>
    </location>
</feature>
<keyword evidence="9" id="KW-0739">Sodium transport</keyword>
<dbReference type="GO" id="GO:0015385">
    <property type="term" value="F:sodium:proton antiporter activity"/>
    <property type="evidence" value="ECO:0007669"/>
    <property type="project" value="InterPro"/>
</dbReference>
<dbReference type="PANTHER" id="PTHR10110">
    <property type="entry name" value="SODIUM/HYDROGEN EXCHANGER"/>
    <property type="match status" value="1"/>
</dbReference>
<dbReference type="GO" id="GO:0015386">
    <property type="term" value="F:potassium:proton antiporter activity"/>
    <property type="evidence" value="ECO:0007669"/>
    <property type="project" value="TreeGrafter"/>
</dbReference>
<evidence type="ECO:0000256" key="6">
    <source>
        <dbReference type="ARBA" id="ARBA00023053"/>
    </source>
</evidence>
<evidence type="ECO:0000256" key="7">
    <source>
        <dbReference type="ARBA" id="ARBA00023065"/>
    </source>
</evidence>
<dbReference type="GO" id="GO:0098719">
    <property type="term" value="P:sodium ion import across plasma membrane"/>
    <property type="evidence" value="ECO:0007669"/>
    <property type="project" value="TreeGrafter"/>
</dbReference>
<evidence type="ECO:0000256" key="9">
    <source>
        <dbReference type="ARBA" id="ARBA00023201"/>
    </source>
</evidence>
<feature type="transmembrane region" description="Helical" evidence="10">
    <location>
        <begin position="322"/>
        <end position="348"/>
    </location>
</feature>
<keyword evidence="4 10" id="KW-0812">Transmembrane</keyword>
<evidence type="ECO:0000256" key="5">
    <source>
        <dbReference type="ARBA" id="ARBA00022989"/>
    </source>
</evidence>
<evidence type="ECO:0000259" key="11">
    <source>
        <dbReference type="Pfam" id="PF00999"/>
    </source>
</evidence>
<feature type="transmembrane region" description="Helical" evidence="10">
    <location>
        <begin position="102"/>
        <end position="127"/>
    </location>
</feature>
<dbReference type="GO" id="GO:0005886">
    <property type="term" value="C:plasma membrane"/>
    <property type="evidence" value="ECO:0007669"/>
    <property type="project" value="UniProtKB-SubCell"/>
</dbReference>
<evidence type="ECO:0000256" key="10">
    <source>
        <dbReference type="SAM" id="Phobius"/>
    </source>
</evidence>
<gene>
    <name evidence="12" type="ORF">GOARA_067_00020</name>
</gene>
<keyword evidence="6" id="KW-0915">Sodium</keyword>
<evidence type="ECO:0000313" key="13">
    <source>
        <dbReference type="Proteomes" id="UP000035088"/>
    </source>
</evidence>
<dbReference type="PANTHER" id="PTHR10110:SF86">
    <property type="entry name" value="SODIUM_HYDROGEN EXCHANGER 7"/>
    <property type="match status" value="1"/>
</dbReference>
<dbReference type="Pfam" id="PF00999">
    <property type="entry name" value="Na_H_Exchanger"/>
    <property type="match status" value="1"/>
</dbReference>
<evidence type="ECO:0000313" key="12">
    <source>
        <dbReference type="EMBL" id="GAB11261.1"/>
    </source>
</evidence>
<protein>
    <recommendedName>
        <fullName evidence="11">Cation/H+ exchanger transmembrane domain-containing protein</fullName>
    </recommendedName>
</protein>
<keyword evidence="8 10" id="KW-0472">Membrane</keyword>
<proteinExistence type="predicted"/>
<evidence type="ECO:0000256" key="8">
    <source>
        <dbReference type="ARBA" id="ARBA00023136"/>
    </source>
</evidence>
<accession>G7H622</accession>
<dbReference type="Gene3D" id="6.10.140.1330">
    <property type="match status" value="1"/>
</dbReference>
<organism evidence="12 13">
    <name type="scientific">Gordonia araii NBRC 100433</name>
    <dbReference type="NCBI Taxonomy" id="1073574"/>
    <lineage>
        <taxon>Bacteria</taxon>
        <taxon>Bacillati</taxon>
        <taxon>Actinomycetota</taxon>
        <taxon>Actinomycetes</taxon>
        <taxon>Mycobacteriales</taxon>
        <taxon>Gordoniaceae</taxon>
        <taxon>Gordonia</taxon>
    </lineage>
</organism>
<dbReference type="Proteomes" id="UP000035088">
    <property type="component" value="Unassembled WGS sequence"/>
</dbReference>
<keyword evidence="3" id="KW-1003">Cell membrane</keyword>
<feature type="transmembrane region" description="Helical" evidence="10">
    <location>
        <begin position="291"/>
        <end position="310"/>
    </location>
</feature>
<feature type="domain" description="Cation/H+ exchanger transmembrane" evidence="11">
    <location>
        <begin position="35"/>
        <end position="455"/>
    </location>
</feature>
<comment type="caution">
    <text evidence="12">The sequence shown here is derived from an EMBL/GenBank/DDBJ whole genome shotgun (WGS) entry which is preliminary data.</text>
</comment>
<feature type="transmembrane region" description="Helical" evidence="10">
    <location>
        <begin position="201"/>
        <end position="223"/>
    </location>
</feature>
<name>G7H622_9ACTN</name>
<dbReference type="InterPro" id="IPR006153">
    <property type="entry name" value="Cation/H_exchanger_TM"/>
</dbReference>
<dbReference type="InterPro" id="IPR018422">
    <property type="entry name" value="Cation/H_exchanger_CPA1"/>
</dbReference>
<feature type="transmembrane region" description="Helical" evidence="10">
    <location>
        <begin position="430"/>
        <end position="454"/>
    </location>
</feature>
<sequence length="569" mass="60015">MATGTSATDARPDQDRPGRIGRVEAILIITAGILVVAAANALGPRVAIAPPLILVAVGVLVTMIPAVPNLMVDPEWILVGVLPPLLYSAAVSMPTMEFRRNLAAIGGLSITLVVLSALVVGVVVHAIIPEIPLWTGIAVGAIVSPTDAVATQMVKKLGAPSRVVAILEGESLLNDASALVLLRTAVAATAISVSLGSAVGSFVWAILAAVGIGFVVGKANLLIASRLSNSTVATAVSFTVPYLAYLPAEHVDASGLVASVTAGIVTGVGAARHLTAAHRMSEMQNWRTVELLLEGGVFLLMGLELSSLIADVHRDGGRLYTALGVAALVLVVVLAVRAAFVGPMAGLLHRRARRADLLAPRLREIGDQLPDDVSPKVSRRINRKIADLDYFMSSPLGWRESTIVVWAGMRGAVTVAAAQTLPIDTTSRSLLVLVAFLVALGSLGLQGLTLAPLVRLLGVTPDEGEIEAERRALHERLRGVIEDDLSDRFAADPERYRRVRDAVVTSEDSEDGTVRHVGRAEFVALRQAMIDAQRGELLALRDEGQFSSQVLTEALARLDAEQITVNLYR</sequence>
<feature type="transmembrane region" description="Helical" evidence="10">
    <location>
        <begin position="133"/>
        <end position="151"/>
    </location>
</feature>
<keyword evidence="7" id="KW-0406">Ion transport</keyword>
<evidence type="ECO:0000256" key="1">
    <source>
        <dbReference type="ARBA" id="ARBA00004651"/>
    </source>
</evidence>
<feature type="transmembrane region" description="Helical" evidence="10">
    <location>
        <begin position="46"/>
        <end position="64"/>
    </location>
</feature>
<keyword evidence="5 10" id="KW-1133">Transmembrane helix</keyword>
<feature type="transmembrane region" description="Helical" evidence="10">
    <location>
        <begin position="230"/>
        <end position="247"/>
    </location>
</feature>
<feature type="transmembrane region" description="Helical" evidence="10">
    <location>
        <begin position="253"/>
        <end position="271"/>
    </location>
</feature>
<evidence type="ECO:0000256" key="4">
    <source>
        <dbReference type="ARBA" id="ARBA00022692"/>
    </source>
</evidence>
<evidence type="ECO:0000256" key="3">
    <source>
        <dbReference type="ARBA" id="ARBA00022475"/>
    </source>
</evidence>